<dbReference type="GO" id="GO:0051301">
    <property type="term" value="P:cell division"/>
    <property type="evidence" value="ECO:0007669"/>
    <property type="project" value="UniProtKB-KW"/>
</dbReference>
<keyword evidence="8 19" id="KW-0132">Cell division</keyword>
<evidence type="ECO:0000256" key="1">
    <source>
        <dbReference type="ARBA" id="ARBA00001974"/>
    </source>
</evidence>
<feature type="active site" description="Proton donor" evidence="19">
    <location>
        <position position="213"/>
    </location>
</feature>
<geneLocation type="plasmid" evidence="21 22">
    <name>pBB1</name>
</geneLocation>
<dbReference type="Proteomes" id="UP000006798">
    <property type="component" value="Plasmid pBB1"/>
</dbReference>
<comment type="subcellular location">
    <subcellularLocation>
        <location evidence="3 19">Cytoplasm</location>
    </subcellularLocation>
</comment>
<comment type="catalytic activity">
    <reaction evidence="18 19">
        <text>UDP-N-acetyl-alpha-D-muramate + NADP(+) = UDP-N-acetyl-3-O-(1-carboxyvinyl)-alpha-D-glucosamine + NADPH + H(+)</text>
        <dbReference type="Rhea" id="RHEA:12248"/>
        <dbReference type="ChEBI" id="CHEBI:15378"/>
        <dbReference type="ChEBI" id="CHEBI:57783"/>
        <dbReference type="ChEBI" id="CHEBI:58349"/>
        <dbReference type="ChEBI" id="CHEBI:68483"/>
        <dbReference type="ChEBI" id="CHEBI:70757"/>
        <dbReference type="EC" id="1.3.1.98"/>
    </reaction>
</comment>
<dbReference type="InterPro" id="IPR006094">
    <property type="entry name" value="Oxid_FAD_bind_N"/>
</dbReference>
<dbReference type="KEGG" id="cnc:CNE_BB1p03170"/>
<protein>
    <recommendedName>
        <fullName evidence="6 19">UDP-N-acetylenolpyruvoylglucosamine reductase</fullName>
        <ecNumber evidence="5 19">1.3.1.98</ecNumber>
    </recommendedName>
    <alternativeName>
        <fullName evidence="17 19">UDP-N-acetylmuramate dehydrogenase</fullName>
    </alternativeName>
</protein>
<evidence type="ECO:0000256" key="3">
    <source>
        <dbReference type="ARBA" id="ARBA00004496"/>
    </source>
</evidence>
<keyword evidence="13 19" id="KW-0573">Peptidoglycan synthesis</keyword>
<evidence type="ECO:0000256" key="10">
    <source>
        <dbReference type="ARBA" id="ARBA00022827"/>
    </source>
</evidence>
<dbReference type="InterPro" id="IPR016169">
    <property type="entry name" value="FAD-bd_PCMH_sub2"/>
</dbReference>
<evidence type="ECO:0000256" key="15">
    <source>
        <dbReference type="ARBA" id="ARBA00023306"/>
    </source>
</evidence>
<dbReference type="PROSITE" id="PS51387">
    <property type="entry name" value="FAD_PCMH"/>
    <property type="match status" value="1"/>
</dbReference>
<evidence type="ECO:0000259" key="20">
    <source>
        <dbReference type="PROSITE" id="PS51387"/>
    </source>
</evidence>
<dbReference type="GO" id="GO:0005829">
    <property type="term" value="C:cytosol"/>
    <property type="evidence" value="ECO:0007669"/>
    <property type="project" value="TreeGrafter"/>
</dbReference>
<comment type="cofactor">
    <cofactor evidence="1 19">
        <name>FAD</name>
        <dbReference type="ChEBI" id="CHEBI:57692"/>
    </cofactor>
</comment>
<comment type="pathway">
    <text evidence="4 19">Cell wall biogenesis; peptidoglycan biosynthesis.</text>
</comment>
<dbReference type="SUPFAM" id="SSF56194">
    <property type="entry name" value="Uridine diphospho-N-Acetylenolpyruvylglucosamine reductase, MurB, C-terminal domain"/>
    <property type="match status" value="1"/>
</dbReference>
<dbReference type="Gene3D" id="3.90.78.10">
    <property type="entry name" value="UDP-N-acetylenolpyruvoylglucosamine reductase, C-terminal domain"/>
    <property type="match status" value="1"/>
</dbReference>
<accession>F8GWM1</accession>
<dbReference type="RefSeq" id="WP_013958797.1">
    <property type="nucleotide sequence ID" value="NC_015727.1"/>
</dbReference>
<keyword evidence="11 19" id="KW-0521">NADP</keyword>
<evidence type="ECO:0000256" key="19">
    <source>
        <dbReference type="HAMAP-Rule" id="MF_00037"/>
    </source>
</evidence>
<evidence type="ECO:0000256" key="13">
    <source>
        <dbReference type="ARBA" id="ARBA00022984"/>
    </source>
</evidence>
<evidence type="ECO:0000256" key="5">
    <source>
        <dbReference type="ARBA" id="ARBA00012518"/>
    </source>
</evidence>
<evidence type="ECO:0000313" key="22">
    <source>
        <dbReference type="Proteomes" id="UP000006798"/>
    </source>
</evidence>
<dbReference type="EMBL" id="CP002879">
    <property type="protein sequence ID" value="AEI81741.1"/>
    <property type="molecule type" value="Genomic_DNA"/>
</dbReference>
<sequence>MDARKISHDVNLEYANSYRLISMCEELLLPHCVEDVVDMFERSGAAPFPILGHGSNVILARSHYPRVMKIGRRFSSLQRLEEHLLYVDAGASLHRVALACERFGLAGFEYLGNIPGSVGGGIVMNAGAFGHDIASVVQAVRVYAIRARQVIELSHAECGWGYRSSIFQNEAYVVLGAYFRLRDAAPQFLRAQRLSNLALRRQRFPRSEPNAGSVFKRPSHGLRIGEMIERMGHKGRSIGTAEISAKHPGFIVVKRPGCASDICALIAFMQREIRRHFDVETEVEQKIL</sequence>
<evidence type="ECO:0000256" key="6">
    <source>
        <dbReference type="ARBA" id="ARBA00015188"/>
    </source>
</evidence>
<comment type="similarity">
    <text evidence="19">Belongs to the MurB family.</text>
</comment>
<dbReference type="UniPathway" id="UPA00219"/>
<dbReference type="GO" id="GO:0008762">
    <property type="term" value="F:UDP-N-acetylmuramate dehydrogenase activity"/>
    <property type="evidence" value="ECO:0007669"/>
    <property type="project" value="UniProtKB-UniRule"/>
</dbReference>
<dbReference type="GO" id="GO:0071949">
    <property type="term" value="F:FAD binding"/>
    <property type="evidence" value="ECO:0007669"/>
    <property type="project" value="InterPro"/>
</dbReference>
<keyword evidence="16 19" id="KW-0961">Cell wall biogenesis/degradation</keyword>
<evidence type="ECO:0000313" key="21">
    <source>
        <dbReference type="EMBL" id="AEI81741.1"/>
    </source>
</evidence>
<dbReference type="AlphaFoldDB" id="F8GWM1"/>
<feature type="domain" description="FAD-binding PCMH-type" evidence="20">
    <location>
        <begin position="20"/>
        <end position="184"/>
    </location>
</feature>
<reference evidence="21 22" key="1">
    <citation type="journal article" date="2011" name="J. Bacteriol.">
        <title>Complete genome sequence of the type strain Cupriavidus necator N-1.</title>
        <authorList>
            <person name="Poehlein A."/>
            <person name="Kusian B."/>
            <person name="Friedrich B."/>
            <person name="Daniel R."/>
            <person name="Bowien B."/>
        </authorList>
    </citation>
    <scope>NUCLEOTIDE SEQUENCE [LARGE SCALE GENOMIC DNA]</scope>
    <source>
        <strain evidence="22">ATCC 43291 / DSM 13513 / CCUG 52238 / LMG 8453 / N-1</strain>
        <plasmid evidence="21 22">pBB1</plasmid>
    </source>
</reference>
<dbReference type="SUPFAM" id="SSF56176">
    <property type="entry name" value="FAD-binding/transporter-associated domain-like"/>
    <property type="match status" value="1"/>
</dbReference>
<keyword evidence="15 19" id="KW-0131">Cell cycle</keyword>
<dbReference type="HAMAP" id="MF_00037">
    <property type="entry name" value="MurB"/>
    <property type="match status" value="1"/>
</dbReference>
<evidence type="ECO:0000256" key="12">
    <source>
        <dbReference type="ARBA" id="ARBA00022960"/>
    </source>
</evidence>
<dbReference type="InterPro" id="IPR016166">
    <property type="entry name" value="FAD-bd_PCMH"/>
</dbReference>
<dbReference type="NCBIfam" id="TIGR00179">
    <property type="entry name" value="murB"/>
    <property type="match status" value="1"/>
</dbReference>
<keyword evidence="21" id="KW-0614">Plasmid</keyword>
<dbReference type="GeneID" id="34311810"/>
<evidence type="ECO:0000256" key="14">
    <source>
        <dbReference type="ARBA" id="ARBA00023002"/>
    </source>
</evidence>
<keyword evidence="9 19" id="KW-0285">Flavoprotein</keyword>
<dbReference type="PANTHER" id="PTHR21071:SF4">
    <property type="entry name" value="UDP-N-ACETYLENOLPYRUVOYLGLUCOSAMINE REDUCTASE"/>
    <property type="match status" value="1"/>
</dbReference>
<keyword evidence="12 19" id="KW-0133">Cell shape</keyword>
<evidence type="ECO:0000256" key="4">
    <source>
        <dbReference type="ARBA" id="ARBA00004752"/>
    </source>
</evidence>
<dbReference type="Gene3D" id="3.30.465.10">
    <property type="match status" value="1"/>
</dbReference>
<keyword evidence="10 19" id="KW-0274">FAD</keyword>
<proteinExistence type="inferred from homology"/>
<evidence type="ECO:0000256" key="17">
    <source>
        <dbReference type="ARBA" id="ARBA00031026"/>
    </source>
</evidence>
<evidence type="ECO:0000256" key="11">
    <source>
        <dbReference type="ARBA" id="ARBA00022857"/>
    </source>
</evidence>
<dbReference type="GO" id="GO:0009252">
    <property type="term" value="P:peptidoglycan biosynthetic process"/>
    <property type="evidence" value="ECO:0007669"/>
    <property type="project" value="UniProtKB-UniRule"/>
</dbReference>
<organism evidence="21 22">
    <name type="scientific">Cupriavidus necator (strain ATCC 43291 / DSM 13513 / CCUG 52238 / LMG 8453 / N-1)</name>
    <name type="common">Ralstonia eutropha</name>
    <dbReference type="NCBI Taxonomy" id="1042878"/>
    <lineage>
        <taxon>Bacteria</taxon>
        <taxon>Pseudomonadati</taxon>
        <taxon>Pseudomonadota</taxon>
        <taxon>Betaproteobacteria</taxon>
        <taxon>Burkholderiales</taxon>
        <taxon>Burkholderiaceae</taxon>
        <taxon>Cupriavidus</taxon>
    </lineage>
</organism>
<dbReference type="HOGENOM" id="CLU_035304_1_1_4"/>
<dbReference type="GO" id="GO:0071555">
    <property type="term" value="P:cell wall organization"/>
    <property type="evidence" value="ECO:0007669"/>
    <property type="project" value="UniProtKB-KW"/>
</dbReference>
<dbReference type="InterPro" id="IPR003170">
    <property type="entry name" value="MurB"/>
</dbReference>
<name>F8GWM1_CUPNN</name>
<feature type="active site" evidence="19">
    <location>
        <position position="163"/>
    </location>
</feature>
<evidence type="ECO:0000256" key="7">
    <source>
        <dbReference type="ARBA" id="ARBA00022490"/>
    </source>
</evidence>
<dbReference type="GO" id="GO:0008360">
    <property type="term" value="P:regulation of cell shape"/>
    <property type="evidence" value="ECO:0007669"/>
    <property type="project" value="UniProtKB-KW"/>
</dbReference>
<dbReference type="PANTHER" id="PTHR21071">
    <property type="entry name" value="UDP-N-ACETYLENOLPYRUVOYLGLUCOSAMINE REDUCTASE"/>
    <property type="match status" value="1"/>
</dbReference>
<dbReference type="Pfam" id="PF02873">
    <property type="entry name" value="MurB_C"/>
    <property type="match status" value="1"/>
</dbReference>
<dbReference type="Pfam" id="PF01565">
    <property type="entry name" value="FAD_binding_4"/>
    <property type="match status" value="1"/>
</dbReference>
<evidence type="ECO:0000256" key="18">
    <source>
        <dbReference type="ARBA" id="ARBA00048914"/>
    </source>
</evidence>
<dbReference type="EC" id="1.3.1.98" evidence="5 19"/>
<evidence type="ECO:0000256" key="9">
    <source>
        <dbReference type="ARBA" id="ARBA00022630"/>
    </source>
</evidence>
<dbReference type="InterPro" id="IPR036318">
    <property type="entry name" value="FAD-bd_PCMH-like_sf"/>
</dbReference>
<comment type="function">
    <text evidence="2 19">Cell wall formation.</text>
</comment>
<feature type="active site" evidence="19">
    <location>
        <position position="284"/>
    </location>
</feature>
<keyword evidence="7 19" id="KW-0963">Cytoplasm</keyword>
<dbReference type="InterPro" id="IPR036635">
    <property type="entry name" value="MurB_C_sf"/>
</dbReference>
<evidence type="ECO:0000256" key="16">
    <source>
        <dbReference type="ARBA" id="ARBA00023316"/>
    </source>
</evidence>
<keyword evidence="14 19" id="KW-0560">Oxidoreductase</keyword>
<evidence type="ECO:0000256" key="2">
    <source>
        <dbReference type="ARBA" id="ARBA00003921"/>
    </source>
</evidence>
<gene>
    <name evidence="19 21" type="primary">murB</name>
    <name evidence="21" type="ordered locus">CNE_BB1p03170</name>
</gene>
<evidence type="ECO:0000256" key="8">
    <source>
        <dbReference type="ARBA" id="ARBA00022618"/>
    </source>
</evidence>
<dbReference type="InterPro" id="IPR011601">
    <property type="entry name" value="MurB_C"/>
</dbReference>